<dbReference type="PATRIC" id="fig|69.6.peg.3221"/>
<evidence type="ECO:0000313" key="2">
    <source>
        <dbReference type="Proteomes" id="UP000061569"/>
    </source>
</evidence>
<dbReference type="KEGG" id="lez:GLE_3268"/>
<sequence length="69" mass="7366">MFRHTRRTLAVTAFCFGLAFSLSALAAGCQECWDNCFAKRLQCRAAGNPVAVCTAAYQACGRGCGCQIP</sequence>
<dbReference type="RefSeq" id="WP_057948164.1">
    <property type="nucleotide sequence ID" value="NZ_CP067396.1"/>
</dbReference>
<evidence type="ECO:0000313" key="1">
    <source>
        <dbReference type="EMBL" id="ALN58614.1"/>
    </source>
</evidence>
<dbReference type="EMBL" id="CP013140">
    <property type="protein sequence ID" value="ALN58614.1"/>
    <property type="molecule type" value="Genomic_DNA"/>
</dbReference>
<name>A0A0S2DIX9_LYSEN</name>
<accession>A0A0S2DIX9</accession>
<proteinExistence type="predicted"/>
<keyword evidence="1" id="KW-0449">Lipoprotein</keyword>
<reference evidence="1 2" key="1">
    <citation type="submission" date="2015-11" db="EMBL/GenBank/DDBJ databases">
        <title>Genome sequences of Lysobacter enzymogenes strain C3 and Lysobacter antibioticus ATCC 29479.</title>
        <authorList>
            <person name="Kobayashi D.Y."/>
        </authorList>
    </citation>
    <scope>NUCLEOTIDE SEQUENCE [LARGE SCALE GENOMIC DNA]</scope>
    <source>
        <strain evidence="1 2">C3</strain>
    </source>
</reference>
<dbReference type="Proteomes" id="UP000061569">
    <property type="component" value="Chromosome"/>
</dbReference>
<dbReference type="PROSITE" id="PS51257">
    <property type="entry name" value="PROKAR_LIPOPROTEIN"/>
    <property type="match status" value="1"/>
</dbReference>
<gene>
    <name evidence="1" type="ORF">GLE_3268</name>
</gene>
<dbReference type="STRING" id="69.GLE_3268"/>
<protein>
    <submittedName>
        <fullName evidence="1">Lipoprotein</fullName>
    </submittedName>
</protein>
<dbReference type="AlphaFoldDB" id="A0A0S2DIX9"/>
<organism evidence="1 2">
    <name type="scientific">Lysobacter enzymogenes</name>
    <dbReference type="NCBI Taxonomy" id="69"/>
    <lineage>
        <taxon>Bacteria</taxon>
        <taxon>Pseudomonadati</taxon>
        <taxon>Pseudomonadota</taxon>
        <taxon>Gammaproteobacteria</taxon>
        <taxon>Lysobacterales</taxon>
        <taxon>Lysobacteraceae</taxon>
        <taxon>Lysobacter</taxon>
    </lineage>
</organism>